<dbReference type="InterPro" id="IPR011683">
    <property type="entry name" value="Glyco_hydro_53"/>
</dbReference>
<dbReference type="AlphaFoldDB" id="X6MTF2"/>
<dbReference type="PANTHER" id="PTHR34983:SF1">
    <property type="entry name" value="ARABINOGALACTAN ENDO-BETA-1,4-GALACTANASE A"/>
    <property type="match status" value="1"/>
</dbReference>
<keyword evidence="8" id="KW-1185">Reference proteome</keyword>
<proteinExistence type="inferred from homology"/>
<evidence type="ECO:0000256" key="1">
    <source>
        <dbReference type="ARBA" id="ARBA00001695"/>
    </source>
</evidence>
<dbReference type="Proteomes" id="UP000023152">
    <property type="component" value="Unassembled WGS sequence"/>
</dbReference>
<dbReference type="InterPro" id="IPR017853">
    <property type="entry name" value="GH"/>
</dbReference>
<dbReference type="Pfam" id="PF07745">
    <property type="entry name" value="Glyco_hydro_53"/>
    <property type="match status" value="1"/>
</dbReference>
<sequence>MFWDKHAKSKRANDYGNKCQQGLWLVVFFCFVGIILFIVTQASHLFPSGTPALTFHQQALKNFMYGVDFTILESMDNNGDEKKKKMFHNHSFQMECLVQKYQQKSHVTAMLLSVFNDPSNTMKYGSPDEVVRLAKRAKEKKLQILLELHFSDNFTTNSTQTKPAQWKSFTGYFSKKIKNKK</sequence>
<dbReference type="PANTHER" id="PTHR34983">
    <property type="entry name" value="ARABINOGALACTAN ENDO-BETA-1,4-GALACTANASE A"/>
    <property type="match status" value="1"/>
</dbReference>
<protein>
    <recommendedName>
        <fullName evidence="3">arabinogalactan endo-beta-1,4-galactanase</fullName>
        <ecNumber evidence="3">3.2.1.89</ecNumber>
    </recommendedName>
</protein>
<dbReference type="EC" id="3.2.1.89" evidence="3"/>
<evidence type="ECO:0000313" key="7">
    <source>
        <dbReference type="EMBL" id="ETO17134.1"/>
    </source>
</evidence>
<dbReference type="Gene3D" id="3.20.20.80">
    <property type="entry name" value="Glycosidases"/>
    <property type="match status" value="1"/>
</dbReference>
<accession>X6MTF2</accession>
<keyword evidence="4" id="KW-0378">Hydrolase</keyword>
<gene>
    <name evidence="7" type="ORF">RFI_20200</name>
</gene>
<comment type="similarity">
    <text evidence="2">Belongs to the glycosyl hydrolase 53 family.</text>
</comment>
<keyword evidence="6" id="KW-0812">Transmembrane</keyword>
<dbReference type="GO" id="GO:0015926">
    <property type="term" value="F:glucosidase activity"/>
    <property type="evidence" value="ECO:0007669"/>
    <property type="project" value="InterPro"/>
</dbReference>
<dbReference type="EMBL" id="ASPP01017230">
    <property type="protein sequence ID" value="ETO17134.1"/>
    <property type="molecule type" value="Genomic_DNA"/>
</dbReference>
<comment type="catalytic activity">
    <reaction evidence="1">
        <text>The enzyme specifically hydrolyzes (1-&gt;4)-beta-D-galactosidic linkages in type I arabinogalactans.</text>
        <dbReference type="EC" id="3.2.1.89"/>
    </reaction>
</comment>
<reference evidence="7 8" key="1">
    <citation type="journal article" date="2013" name="Curr. Biol.">
        <title>The Genome of the Foraminiferan Reticulomyxa filosa.</title>
        <authorList>
            <person name="Glockner G."/>
            <person name="Hulsmann N."/>
            <person name="Schleicher M."/>
            <person name="Noegel A.A."/>
            <person name="Eichinger L."/>
            <person name="Gallinger C."/>
            <person name="Pawlowski J."/>
            <person name="Sierra R."/>
            <person name="Euteneuer U."/>
            <person name="Pillet L."/>
            <person name="Moustafa A."/>
            <person name="Platzer M."/>
            <person name="Groth M."/>
            <person name="Szafranski K."/>
            <person name="Schliwa M."/>
        </authorList>
    </citation>
    <scope>NUCLEOTIDE SEQUENCE [LARGE SCALE GENOMIC DNA]</scope>
</reference>
<dbReference type="OrthoDB" id="110914at2759"/>
<keyword evidence="5" id="KW-0326">Glycosidase</keyword>
<feature type="transmembrane region" description="Helical" evidence="6">
    <location>
        <begin position="21"/>
        <end position="39"/>
    </location>
</feature>
<comment type="caution">
    <text evidence="7">The sequence shown here is derived from an EMBL/GenBank/DDBJ whole genome shotgun (WGS) entry which is preliminary data.</text>
</comment>
<evidence type="ECO:0000256" key="6">
    <source>
        <dbReference type="SAM" id="Phobius"/>
    </source>
</evidence>
<dbReference type="GO" id="GO:0031218">
    <property type="term" value="F:arabinogalactan endo-1,4-beta-galactosidase activity"/>
    <property type="evidence" value="ECO:0007669"/>
    <property type="project" value="UniProtKB-EC"/>
</dbReference>
<evidence type="ECO:0000313" key="8">
    <source>
        <dbReference type="Proteomes" id="UP000023152"/>
    </source>
</evidence>
<keyword evidence="6" id="KW-1133">Transmembrane helix</keyword>
<keyword evidence="6" id="KW-0472">Membrane</keyword>
<organism evidence="7 8">
    <name type="scientific">Reticulomyxa filosa</name>
    <dbReference type="NCBI Taxonomy" id="46433"/>
    <lineage>
        <taxon>Eukaryota</taxon>
        <taxon>Sar</taxon>
        <taxon>Rhizaria</taxon>
        <taxon>Retaria</taxon>
        <taxon>Foraminifera</taxon>
        <taxon>Monothalamids</taxon>
        <taxon>Reticulomyxidae</taxon>
        <taxon>Reticulomyxa</taxon>
    </lineage>
</organism>
<dbReference type="GO" id="GO:0045490">
    <property type="term" value="P:pectin catabolic process"/>
    <property type="evidence" value="ECO:0007669"/>
    <property type="project" value="TreeGrafter"/>
</dbReference>
<name>X6MTF2_RETFI</name>
<evidence type="ECO:0000256" key="5">
    <source>
        <dbReference type="ARBA" id="ARBA00023295"/>
    </source>
</evidence>
<evidence type="ECO:0000256" key="3">
    <source>
        <dbReference type="ARBA" id="ARBA00012556"/>
    </source>
</evidence>
<dbReference type="SUPFAM" id="SSF51445">
    <property type="entry name" value="(Trans)glycosidases"/>
    <property type="match status" value="1"/>
</dbReference>
<evidence type="ECO:0000256" key="4">
    <source>
        <dbReference type="ARBA" id="ARBA00022801"/>
    </source>
</evidence>
<evidence type="ECO:0000256" key="2">
    <source>
        <dbReference type="ARBA" id="ARBA00010687"/>
    </source>
</evidence>